<dbReference type="PROSITE" id="PS00519">
    <property type="entry name" value="HTH_ASNC_1"/>
    <property type="match status" value="1"/>
</dbReference>
<dbReference type="PRINTS" id="PR00033">
    <property type="entry name" value="HTHASNC"/>
</dbReference>
<dbReference type="Gene3D" id="1.10.10.10">
    <property type="entry name" value="Winged helix-like DNA-binding domain superfamily/Winged helix DNA-binding domain"/>
    <property type="match status" value="2"/>
</dbReference>
<dbReference type="InterPro" id="IPR019885">
    <property type="entry name" value="Tscrpt_reg_HTH_AsnC-type_CS"/>
</dbReference>
<dbReference type="SMART" id="SM00344">
    <property type="entry name" value="HTH_ASNC"/>
    <property type="match status" value="2"/>
</dbReference>
<dbReference type="InterPro" id="IPR000485">
    <property type="entry name" value="AsnC-type_HTH_dom"/>
</dbReference>
<dbReference type="RefSeq" id="WP_246339322.1">
    <property type="nucleotide sequence ID" value="NZ_JACCFK010000002.1"/>
</dbReference>
<dbReference type="PANTHER" id="PTHR30154:SF34">
    <property type="entry name" value="TRANSCRIPTIONAL REGULATOR AZLB"/>
    <property type="match status" value="1"/>
</dbReference>
<name>A0A853BCA8_9PSEU</name>
<dbReference type="InterPro" id="IPR036390">
    <property type="entry name" value="WH_DNA-bd_sf"/>
</dbReference>
<proteinExistence type="predicted"/>
<evidence type="ECO:0000256" key="3">
    <source>
        <dbReference type="ARBA" id="ARBA00023163"/>
    </source>
</evidence>
<keyword evidence="6" id="KW-1185">Reference proteome</keyword>
<gene>
    <name evidence="5" type="ORF">HNR02_006388</name>
</gene>
<organism evidence="5 6">
    <name type="scientific">Amycolatopsis endophytica</name>
    <dbReference type="NCBI Taxonomy" id="860233"/>
    <lineage>
        <taxon>Bacteria</taxon>
        <taxon>Bacillati</taxon>
        <taxon>Actinomycetota</taxon>
        <taxon>Actinomycetes</taxon>
        <taxon>Pseudonocardiales</taxon>
        <taxon>Pseudonocardiaceae</taxon>
        <taxon>Amycolatopsis</taxon>
    </lineage>
</organism>
<feature type="domain" description="HTH asnC-type" evidence="4">
    <location>
        <begin position="10"/>
        <end position="48"/>
    </location>
</feature>
<feature type="domain" description="HTH asnC-type" evidence="4">
    <location>
        <begin position="178"/>
        <end position="215"/>
    </location>
</feature>
<reference evidence="5 6" key="1">
    <citation type="submission" date="2020-07" db="EMBL/GenBank/DDBJ databases">
        <title>Sequencing the genomes of 1000 actinobacteria strains.</title>
        <authorList>
            <person name="Klenk H.-P."/>
        </authorList>
    </citation>
    <scope>NUCLEOTIDE SEQUENCE [LARGE SCALE GENOMIC DNA]</scope>
    <source>
        <strain evidence="5 6">DSM 104006</strain>
    </source>
</reference>
<dbReference type="EMBL" id="JACCFK010000002">
    <property type="protein sequence ID" value="NYI93013.1"/>
    <property type="molecule type" value="Genomic_DNA"/>
</dbReference>
<dbReference type="PANTHER" id="PTHR30154">
    <property type="entry name" value="LEUCINE-RESPONSIVE REGULATORY PROTEIN"/>
    <property type="match status" value="1"/>
</dbReference>
<comment type="caution">
    <text evidence="5">The sequence shown here is derived from an EMBL/GenBank/DDBJ whole genome shotgun (WGS) entry which is preliminary data.</text>
</comment>
<evidence type="ECO:0000256" key="1">
    <source>
        <dbReference type="ARBA" id="ARBA00023015"/>
    </source>
</evidence>
<protein>
    <submittedName>
        <fullName evidence="5">DNA-binding Lrp family transcriptional regulator</fullName>
    </submittedName>
</protein>
<keyword evidence="2 5" id="KW-0238">DNA-binding</keyword>
<dbReference type="AlphaFoldDB" id="A0A853BCA8"/>
<evidence type="ECO:0000313" key="6">
    <source>
        <dbReference type="Proteomes" id="UP000549616"/>
    </source>
</evidence>
<dbReference type="CDD" id="cd00090">
    <property type="entry name" value="HTH_ARSR"/>
    <property type="match status" value="1"/>
</dbReference>
<dbReference type="Gene3D" id="3.30.70.920">
    <property type="match status" value="2"/>
</dbReference>
<dbReference type="Proteomes" id="UP000549616">
    <property type="component" value="Unassembled WGS sequence"/>
</dbReference>
<dbReference type="SUPFAM" id="SSF46785">
    <property type="entry name" value="Winged helix' DNA-binding domain"/>
    <property type="match status" value="1"/>
</dbReference>
<dbReference type="SUPFAM" id="SSF54909">
    <property type="entry name" value="Dimeric alpha+beta barrel"/>
    <property type="match status" value="2"/>
</dbReference>
<dbReference type="Pfam" id="PF13404">
    <property type="entry name" value="HTH_AsnC-type"/>
    <property type="match status" value="2"/>
</dbReference>
<dbReference type="GO" id="GO:0043200">
    <property type="term" value="P:response to amino acid"/>
    <property type="evidence" value="ECO:0007669"/>
    <property type="project" value="TreeGrafter"/>
</dbReference>
<dbReference type="InterPro" id="IPR036388">
    <property type="entry name" value="WH-like_DNA-bd_sf"/>
</dbReference>
<keyword evidence="3" id="KW-0804">Transcription</keyword>
<dbReference type="InterPro" id="IPR011008">
    <property type="entry name" value="Dimeric_a/b-barrel"/>
</dbReference>
<dbReference type="GO" id="GO:0005829">
    <property type="term" value="C:cytosol"/>
    <property type="evidence" value="ECO:0007669"/>
    <property type="project" value="TreeGrafter"/>
</dbReference>
<dbReference type="InterPro" id="IPR019888">
    <property type="entry name" value="Tscrpt_reg_AsnC-like"/>
</dbReference>
<evidence type="ECO:0000313" key="5">
    <source>
        <dbReference type="EMBL" id="NYI93013.1"/>
    </source>
</evidence>
<accession>A0A853BCA8</accession>
<dbReference type="GO" id="GO:0043565">
    <property type="term" value="F:sequence-specific DNA binding"/>
    <property type="evidence" value="ECO:0007669"/>
    <property type="project" value="InterPro"/>
</dbReference>
<dbReference type="InterPro" id="IPR011991">
    <property type="entry name" value="ArsR-like_HTH"/>
</dbReference>
<evidence type="ECO:0000256" key="2">
    <source>
        <dbReference type="ARBA" id="ARBA00023125"/>
    </source>
</evidence>
<evidence type="ECO:0000259" key="4">
    <source>
        <dbReference type="Pfam" id="PF13404"/>
    </source>
</evidence>
<keyword evidence="1" id="KW-0805">Transcription regulation</keyword>
<sequence>MDCDNQLLGETDLALVDALQVNPRASWTSLAGALDLAPVTLARRWQHLVESGSAWITVALSNSAMRGALLELTCRPRTAERVALALAELPNVPTVGITTGEFEVFALVLAPSLPAVAEALVRTLPIPPEVTKVRSYVYSGLFGGVVWRLGVMNRAQTELVREPTGPSPEQIRPFGPADRALFLALGHDGRRAYTDLAAELGTSPQAVKRRLDRLRRHGDITFRCDLARPLAGWESMALLWLAVPDLLVRETGRRLGAWPETRHCAAVPGPANLSLIVSLRSLDHLGDLLTRIGLECPEVSVVDRRIVLRQIKVHGRIVDELGRSARVVPVDPWSTPS</sequence>